<keyword evidence="1" id="KW-0472">Membrane</keyword>
<name>A0ABS1JFG0_9BACL</name>
<dbReference type="InterPro" id="IPR010001">
    <property type="entry name" value="BofA"/>
</dbReference>
<accession>A0ABS1JFG0</accession>
<dbReference type="EMBL" id="JAEQNB010000008">
    <property type="protein sequence ID" value="MBL0389027.1"/>
    <property type="molecule type" value="Genomic_DNA"/>
</dbReference>
<comment type="caution">
    <text evidence="2">The sequence shown here is derived from an EMBL/GenBank/DDBJ whole genome shotgun (WGS) entry which is preliminary data.</text>
</comment>
<dbReference type="Pfam" id="PF07441">
    <property type="entry name" value="BofA"/>
    <property type="match status" value="1"/>
</dbReference>
<keyword evidence="1" id="KW-1133">Transmembrane helix</keyword>
<gene>
    <name evidence="2" type="ORF">JJB07_20760</name>
</gene>
<proteinExistence type="predicted"/>
<keyword evidence="1" id="KW-0812">Transmembrane</keyword>
<evidence type="ECO:0000256" key="1">
    <source>
        <dbReference type="SAM" id="Phobius"/>
    </source>
</evidence>
<feature type="transmembrane region" description="Helical" evidence="1">
    <location>
        <begin position="55"/>
        <end position="78"/>
    </location>
</feature>
<evidence type="ECO:0000313" key="3">
    <source>
        <dbReference type="Proteomes" id="UP000602284"/>
    </source>
</evidence>
<dbReference type="Proteomes" id="UP000602284">
    <property type="component" value="Unassembled WGS sequence"/>
</dbReference>
<reference evidence="2 3" key="1">
    <citation type="submission" date="2021-01" db="EMBL/GenBank/DDBJ databases">
        <title>Tumebacillus sp. strain ITR2 16S ribosomal RNA gene Genome sequencing and assembly.</title>
        <authorList>
            <person name="Kang M."/>
        </authorList>
    </citation>
    <scope>NUCLEOTIDE SEQUENCE [LARGE SCALE GENOMIC DNA]</scope>
    <source>
        <strain evidence="2 3">ITR2</strain>
    </source>
</reference>
<evidence type="ECO:0000313" key="2">
    <source>
        <dbReference type="EMBL" id="MBL0389027.1"/>
    </source>
</evidence>
<dbReference type="NCBIfam" id="TIGR02862">
    <property type="entry name" value="spore_BofA"/>
    <property type="match status" value="1"/>
</dbReference>
<feature type="transmembrane region" description="Helical" evidence="1">
    <location>
        <begin position="26"/>
        <end position="48"/>
    </location>
</feature>
<protein>
    <submittedName>
        <fullName evidence="2">Pro-sigmaK processing inhibitor BofA family protein</fullName>
    </submittedName>
</protein>
<sequence length="79" mass="8162">MIGAVVVLYLVTQFVREPGTALMNLVRGLIVGVVALVLVNLAGGYFGFHIGLNPATALTAGLLGLPGVAALVIIHLWLI</sequence>
<organism evidence="2 3">
    <name type="scientific">Tumebacillus amylolyticus</name>
    <dbReference type="NCBI Taxonomy" id="2801339"/>
    <lineage>
        <taxon>Bacteria</taxon>
        <taxon>Bacillati</taxon>
        <taxon>Bacillota</taxon>
        <taxon>Bacilli</taxon>
        <taxon>Bacillales</taxon>
        <taxon>Alicyclobacillaceae</taxon>
        <taxon>Tumebacillus</taxon>
    </lineage>
</organism>
<keyword evidence="3" id="KW-1185">Reference proteome</keyword>